<evidence type="ECO:0000313" key="2">
    <source>
        <dbReference type="EMBL" id="KTC74532.1"/>
    </source>
</evidence>
<evidence type="ECO:0000313" key="4">
    <source>
        <dbReference type="Proteomes" id="UP000054735"/>
    </source>
</evidence>
<dbReference type="AlphaFoldDB" id="A0A378IDR0"/>
<dbReference type="EMBL" id="LNXT01000009">
    <property type="protein sequence ID" value="KTC74532.1"/>
    <property type="molecule type" value="Genomic_DNA"/>
</dbReference>
<reference evidence="3 5" key="2">
    <citation type="submission" date="2018-06" db="EMBL/GenBank/DDBJ databases">
        <authorList>
            <consortium name="Pathogen Informatics"/>
            <person name="Doyle S."/>
        </authorList>
    </citation>
    <scope>NUCLEOTIDE SEQUENCE [LARGE SCALE GENOMIC DNA]</scope>
    <source>
        <strain evidence="3 5">NCTC12437</strain>
    </source>
</reference>
<dbReference type="EMBL" id="UGNW01000001">
    <property type="protein sequence ID" value="STX32661.1"/>
    <property type="molecule type" value="Genomic_DNA"/>
</dbReference>
<sequence length="76" mass="8908">MVEREIQMPKNLSNASSLQLNLSYQNLLTDIKERLKKAQIRAAITVNHELIKFYWEVGNLIIQEQKNARWGVNIIE</sequence>
<reference evidence="2 4" key="1">
    <citation type="submission" date="2015-11" db="EMBL/GenBank/DDBJ databases">
        <title>Genomic analysis of 38 Legionella species identifies large and diverse effector repertoires.</title>
        <authorList>
            <person name="Burstein D."/>
            <person name="Amaro F."/>
            <person name="Zusman T."/>
            <person name="Lifshitz Z."/>
            <person name="Cohen O."/>
            <person name="Gilbert J.A."/>
            <person name="Pupko T."/>
            <person name="Shuman H.A."/>
            <person name="Segal G."/>
        </authorList>
    </citation>
    <scope>NUCLEOTIDE SEQUENCE [LARGE SCALE GENOMIC DNA]</scope>
    <source>
        <strain evidence="2 4">CDC#1407-AL-14</strain>
    </source>
</reference>
<feature type="domain" description="YhcG N-terminal" evidence="1">
    <location>
        <begin position="30"/>
        <end position="76"/>
    </location>
</feature>
<dbReference type="OrthoDB" id="9801263at2"/>
<organism evidence="3 5">
    <name type="scientific">Legionella birminghamensis</name>
    <dbReference type="NCBI Taxonomy" id="28083"/>
    <lineage>
        <taxon>Bacteria</taxon>
        <taxon>Pseudomonadati</taxon>
        <taxon>Pseudomonadota</taxon>
        <taxon>Gammaproteobacteria</taxon>
        <taxon>Legionellales</taxon>
        <taxon>Legionellaceae</taxon>
        <taxon>Legionella</taxon>
    </lineage>
</organism>
<name>A0A378IDR0_9GAMM</name>
<dbReference type="STRING" id="28083.Lbir_0812"/>
<keyword evidence="4" id="KW-1185">Reference proteome</keyword>
<gene>
    <name evidence="2" type="ORF">Lbir_0812</name>
    <name evidence="3" type="ORF">NCTC12437_02456</name>
</gene>
<dbReference type="Proteomes" id="UP000255066">
    <property type="component" value="Unassembled WGS sequence"/>
</dbReference>
<protein>
    <submittedName>
        <fullName evidence="3">Phage related protein</fullName>
    </submittedName>
</protein>
<dbReference type="InterPro" id="IPR041527">
    <property type="entry name" value="YhcG_N"/>
</dbReference>
<evidence type="ECO:0000259" key="1">
    <source>
        <dbReference type="Pfam" id="PF17761"/>
    </source>
</evidence>
<proteinExistence type="predicted"/>
<evidence type="ECO:0000313" key="3">
    <source>
        <dbReference type="EMBL" id="STX32661.1"/>
    </source>
</evidence>
<evidence type="ECO:0000313" key="5">
    <source>
        <dbReference type="Proteomes" id="UP000255066"/>
    </source>
</evidence>
<dbReference type="Pfam" id="PF17761">
    <property type="entry name" value="DUF1016_N"/>
    <property type="match status" value="1"/>
</dbReference>
<dbReference type="Proteomes" id="UP000054735">
    <property type="component" value="Unassembled WGS sequence"/>
</dbReference>
<accession>A0A378IDR0</accession>